<keyword evidence="2" id="KW-0805">Transcription regulation</keyword>
<dbReference type="GO" id="GO:0003700">
    <property type="term" value="F:DNA-binding transcription factor activity"/>
    <property type="evidence" value="ECO:0007669"/>
    <property type="project" value="InterPro"/>
</dbReference>
<protein>
    <submittedName>
        <fullName evidence="6">LysR family transcriptional regulator</fullName>
    </submittedName>
</protein>
<feature type="domain" description="HTH lysR-type" evidence="5">
    <location>
        <begin position="1"/>
        <end position="59"/>
    </location>
</feature>
<dbReference type="PROSITE" id="PS50931">
    <property type="entry name" value="HTH_LYSR"/>
    <property type="match status" value="1"/>
</dbReference>
<sequence>MDQTRVLSIFLSVARTRSFTHAAQAVGLTPPAVSRAIAQLEAHLGVRLVNRSTRKVSLTDEGARLFELADAGLRLLDEAMDQTRYSKHEVAGVIRLAASNSFGSRQLIPLIKRFQAHYPDVVFDVLLEDQLTDMITAKIDVGFRSGNEPAESLIARLLAPIRMEICASPDYLREHGTPRNVDELLRHRCTGYRHPGTGRIMPWSLQIDGELVHQDVPAVITLNQVESELRAIRDGIGIGQMPDYMIAEDLAAGTIVTLLDELATHHSGLYIYYAQRKQLPVRVRRFIDFVMSEVEAGWLQGDRVKLVVEG</sequence>
<dbReference type="PANTHER" id="PTHR30537:SF5">
    <property type="entry name" value="HTH-TYPE TRANSCRIPTIONAL ACTIVATOR TTDR-RELATED"/>
    <property type="match status" value="1"/>
</dbReference>
<dbReference type="AlphaFoldDB" id="A0A494Y677"/>
<dbReference type="RefSeq" id="WP_121086527.1">
    <property type="nucleotide sequence ID" value="NZ_RBZU01000004.1"/>
</dbReference>
<reference evidence="6 7" key="1">
    <citation type="submission" date="2018-10" db="EMBL/GenBank/DDBJ databases">
        <title>Robbsia sp. DHC34, isolated from soil.</title>
        <authorList>
            <person name="Gao Z.-H."/>
            <person name="Qiu L.-H."/>
        </authorList>
    </citation>
    <scope>NUCLEOTIDE SEQUENCE [LARGE SCALE GENOMIC DNA]</scope>
    <source>
        <strain evidence="6 7">DHC34</strain>
    </source>
</reference>
<evidence type="ECO:0000256" key="2">
    <source>
        <dbReference type="ARBA" id="ARBA00023015"/>
    </source>
</evidence>
<evidence type="ECO:0000256" key="1">
    <source>
        <dbReference type="ARBA" id="ARBA00009437"/>
    </source>
</evidence>
<evidence type="ECO:0000256" key="4">
    <source>
        <dbReference type="ARBA" id="ARBA00023163"/>
    </source>
</evidence>
<name>A0A494Y677_9BURK</name>
<evidence type="ECO:0000256" key="3">
    <source>
        <dbReference type="ARBA" id="ARBA00023125"/>
    </source>
</evidence>
<keyword evidence="7" id="KW-1185">Reference proteome</keyword>
<dbReference type="SUPFAM" id="SSF46785">
    <property type="entry name" value="Winged helix' DNA-binding domain"/>
    <property type="match status" value="1"/>
</dbReference>
<dbReference type="InterPro" id="IPR005119">
    <property type="entry name" value="LysR_subst-bd"/>
</dbReference>
<dbReference type="SUPFAM" id="SSF53850">
    <property type="entry name" value="Periplasmic binding protein-like II"/>
    <property type="match status" value="1"/>
</dbReference>
<evidence type="ECO:0000259" key="5">
    <source>
        <dbReference type="PROSITE" id="PS50931"/>
    </source>
</evidence>
<dbReference type="EMBL" id="RBZU01000004">
    <property type="protein sequence ID" value="RKP55836.1"/>
    <property type="molecule type" value="Genomic_DNA"/>
</dbReference>
<dbReference type="OrthoDB" id="8523827at2"/>
<accession>A0A494Y677</accession>
<keyword evidence="4" id="KW-0804">Transcription</keyword>
<evidence type="ECO:0000313" key="7">
    <source>
        <dbReference type="Proteomes" id="UP000270342"/>
    </source>
</evidence>
<dbReference type="FunFam" id="1.10.10.10:FF:000001">
    <property type="entry name" value="LysR family transcriptional regulator"/>
    <property type="match status" value="1"/>
</dbReference>
<dbReference type="PANTHER" id="PTHR30537">
    <property type="entry name" value="HTH-TYPE TRANSCRIPTIONAL REGULATOR"/>
    <property type="match status" value="1"/>
</dbReference>
<comment type="caution">
    <text evidence="6">The sequence shown here is derived from an EMBL/GenBank/DDBJ whole genome shotgun (WGS) entry which is preliminary data.</text>
</comment>
<dbReference type="InterPro" id="IPR000847">
    <property type="entry name" value="LysR_HTH_N"/>
</dbReference>
<evidence type="ECO:0000313" key="6">
    <source>
        <dbReference type="EMBL" id="RKP55836.1"/>
    </source>
</evidence>
<gene>
    <name evidence="6" type="ORF">D7S86_11525</name>
</gene>
<dbReference type="PRINTS" id="PR00039">
    <property type="entry name" value="HTHLYSR"/>
</dbReference>
<keyword evidence="3" id="KW-0238">DNA-binding</keyword>
<dbReference type="Proteomes" id="UP000270342">
    <property type="component" value="Unassembled WGS sequence"/>
</dbReference>
<dbReference type="InterPro" id="IPR036390">
    <property type="entry name" value="WH_DNA-bd_sf"/>
</dbReference>
<proteinExistence type="inferred from homology"/>
<dbReference type="Gene3D" id="3.40.190.290">
    <property type="match status" value="1"/>
</dbReference>
<dbReference type="InterPro" id="IPR058163">
    <property type="entry name" value="LysR-type_TF_proteobact-type"/>
</dbReference>
<dbReference type="CDD" id="cd08422">
    <property type="entry name" value="PBP2_CrgA_like"/>
    <property type="match status" value="1"/>
</dbReference>
<organism evidence="6 7">
    <name type="scientific">Pararobbsia silviterrae</name>
    <dbReference type="NCBI Taxonomy" id="1792498"/>
    <lineage>
        <taxon>Bacteria</taxon>
        <taxon>Pseudomonadati</taxon>
        <taxon>Pseudomonadota</taxon>
        <taxon>Betaproteobacteria</taxon>
        <taxon>Burkholderiales</taxon>
        <taxon>Burkholderiaceae</taxon>
        <taxon>Pararobbsia</taxon>
    </lineage>
</organism>
<dbReference type="GO" id="GO:0003677">
    <property type="term" value="F:DNA binding"/>
    <property type="evidence" value="ECO:0007669"/>
    <property type="project" value="UniProtKB-KW"/>
</dbReference>
<dbReference type="Pfam" id="PF03466">
    <property type="entry name" value="LysR_substrate"/>
    <property type="match status" value="1"/>
</dbReference>
<dbReference type="Gene3D" id="1.10.10.10">
    <property type="entry name" value="Winged helix-like DNA-binding domain superfamily/Winged helix DNA-binding domain"/>
    <property type="match status" value="1"/>
</dbReference>
<dbReference type="Pfam" id="PF00126">
    <property type="entry name" value="HTH_1"/>
    <property type="match status" value="1"/>
</dbReference>
<dbReference type="InterPro" id="IPR036388">
    <property type="entry name" value="WH-like_DNA-bd_sf"/>
</dbReference>
<comment type="similarity">
    <text evidence="1">Belongs to the LysR transcriptional regulatory family.</text>
</comment>